<name>A0A7J6N1T3_PEROL</name>
<feature type="region of interest" description="Disordered" evidence="1">
    <location>
        <begin position="248"/>
        <end position="337"/>
    </location>
</feature>
<proteinExistence type="predicted"/>
<evidence type="ECO:0000313" key="3">
    <source>
        <dbReference type="Proteomes" id="UP000541610"/>
    </source>
</evidence>
<evidence type="ECO:0000256" key="1">
    <source>
        <dbReference type="SAM" id="MobiDB-lite"/>
    </source>
</evidence>
<comment type="caution">
    <text evidence="2">The sequence shown here is derived from an EMBL/GenBank/DDBJ whole genome shotgun (WGS) entry which is preliminary data.</text>
</comment>
<feature type="region of interest" description="Disordered" evidence="1">
    <location>
        <begin position="36"/>
        <end position="77"/>
    </location>
</feature>
<feature type="region of interest" description="Disordered" evidence="1">
    <location>
        <begin position="1"/>
        <end position="24"/>
    </location>
</feature>
<accession>A0A7J6N1T3</accession>
<dbReference type="Proteomes" id="UP000541610">
    <property type="component" value="Unassembled WGS sequence"/>
</dbReference>
<organism evidence="2 3">
    <name type="scientific">Perkinsus olseni</name>
    <name type="common">Perkinsus atlanticus</name>
    <dbReference type="NCBI Taxonomy" id="32597"/>
    <lineage>
        <taxon>Eukaryota</taxon>
        <taxon>Sar</taxon>
        <taxon>Alveolata</taxon>
        <taxon>Perkinsozoa</taxon>
        <taxon>Perkinsea</taxon>
        <taxon>Perkinsida</taxon>
        <taxon>Perkinsidae</taxon>
        <taxon>Perkinsus</taxon>
    </lineage>
</organism>
<dbReference type="EMBL" id="JABANP010000964">
    <property type="protein sequence ID" value="KAF4677686.1"/>
    <property type="molecule type" value="Genomic_DNA"/>
</dbReference>
<sequence>MPKIVDLLGSENSEAVSPRESKVETVAEKLAWETEKDFWGSPSSGGNSSGSVPVVEGSESSIKDASGERSSNSGSRSHHLLSFAISNDGSMPVIVPAEDLPVVEALKEKTAQPPRARAASGGAEEDKSLGKAALGRARRASEGTYVVSARRSLRWCLDDCEDSSECTTEREKAHPEGPLIEAEIGRKRRAGQEAEGVDLVGWDAEGSIEEEVRRAVASVEEACQPSTAMALSGAGEQHSVGLIGDQARASQNSKSEAAIVENGGGSEMRSGRLDEHAFPESISSVEVVERNSVSEVEGNVTTSSSDDVLTGDKSPVSALSVSRDRSDPPTSPLDGRTYEVADDRAAGTVQVGGEQCLEMREGASDLSEAALPLAGVEDFSVTQNALCMMDVGEKPCLAEHEADLLPTFTASLSSAVTENQMDELRQGAFNLIATEFTGNYDDDSESVSSMSSSDGGDIDWETVKSRAKVRILRAIQVLLAVLALQVLPPLLLYIDPPDLSRN</sequence>
<feature type="compositionally biased region" description="Basic and acidic residues" evidence="1">
    <location>
        <begin position="269"/>
        <end position="278"/>
    </location>
</feature>
<feature type="region of interest" description="Disordered" evidence="1">
    <location>
        <begin position="164"/>
        <end position="194"/>
    </location>
</feature>
<feature type="region of interest" description="Disordered" evidence="1">
    <location>
        <begin position="108"/>
        <end position="135"/>
    </location>
</feature>
<protein>
    <submittedName>
        <fullName evidence="2">Uncharacterized protein</fullName>
    </submittedName>
</protein>
<feature type="compositionally biased region" description="Low complexity" evidence="1">
    <location>
        <begin position="280"/>
        <end position="297"/>
    </location>
</feature>
<feature type="compositionally biased region" description="Low complexity" evidence="1">
    <location>
        <begin position="40"/>
        <end position="60"/>
    </location>
</feature>
<dbReference type="AlphaFoldDB" id="A0A7J6N1T3"/>
<evidence type="ECO:0000313" key="2">
    <source>
        <dbReference type="EMBL" id="KAF4677686.1"/>
    </source>
</evidence>
<reference evidence="2 3" key="1">
    <citation type="submission" date="2020-04" db="EMBL/GenBank/DDBJ databases">
        <title>Perkinsus olseni comparative genomics.</title>
        <authorList>
            <person name="Bogema D.R."/>
        </authorList>
    </citation>
    <scope>NUCLEOTIDE SEQUENCE [LARGE SCALE GENOMIC DNA]</scope>
    <source>
        <strain evidence="2">00978-12</strain>
    </source>
</reference>
<gene>
    <name evidence="2" type="ORF">FOZ60_017232</name>
</gene>